<evidence type="ECO:0000313" key="9">
    <source>
        <dbReference type="Proteomes" id="UP001628193"/>
    </source>
</evidence>
<evidence type="ECO:0000256" key="1">
    <source>
        <dbReference type="ARBA" id="ARBA00001936"/>
    </source>
</evidence>
<dbReference type="PROSITE" id="PS51462">
    <property type="entry name" value="NUDIX"/>
    <property type="match status" value="1"/>
</dbReference>
<dbReference type="InterPro" id="IPR000086">
    <property type="entry name" value="NUDIX_hydrolase_dom"/>
</dbReference>
<keyword evidence="6" id="KW-0464">Manganese</keyword>
<organism evidence="8 9">
    <name type="scientific">Candidatus Magnetaquiglobus chichijimensis</name>
    <dbReference type="NCBI Taxonomy" id="3141448"/>
    <lineage>
        <taxon>Bacteria</taxon>
        <taxon>Pseudomonadati</taxon>
        <taxon>Pseudomonadota</taxon>
        <taxon>Magnetococcia</taxon>
        <taxon>Magnetococcales</taxon>
        <taxon>Candidatus Magnetaquicoccaceae</taxon>
        <taxon>Candidatus Magnetaquiglobus</taxon>
    </lineage>
</organism>
<keyword evidence="3" id="KW-0479">Metal-binding</keyword>
<dbReference type="Proteomes" id="UP001628193">
    <property type="component" value="Unassembled WGS sequence"/>
</dbReference>
<dbReference type="SUPFAM" id="SSF55811">
    <property type="entry name" value="Nudix"/>
    <property type="match status" value="1"/>
</dbReference>
<feature type="domain" description="Nudix hydrolase" evidence="7">
    <location>
        <begin position="53"/>
        <end position="189"/>
    </location>
</feature>
<comment type="cofactor">
    <cofactor evidence="2">
        <name>Mg(2+)</name>
        <dbReference type="ChEBI" id="CHEBI:18420"/>
    </cofactor>
</comment>
<dbReference type="Gene3D" id="3.90.79.10">
    <property type="entry name" value="Nucleoside Triphosphate Pyrophosphohydrolase"/>
    <property type="match status" value="1"/>
</dbReference>
<reference evidence="8 9" key="2">
    <citation type="submission" date="2024-09" db="EMBL/GenBank/DDBJ databases">
        <title>Draft genome sequence of Candidatus Magnetaquicoccaceae bacterium FCR-1.</title>
        <authorList>
            <person name="Shimoshige H."/>
            <person name="Shimamura S."/>
            <person name="Taoka A."/>
            <person name="Kobayashi H."/>
            <person name="Maekawa T."/>
        </authorList>
    </citation>
    <scope>NUCLEOTIDE SEQUENCE [LARGE SCALE GENOMIC DNA]</scope>
    <source>
        <strain evidence="8 9">FCR-1</strain>
    </source>
</reference>
<evidence type="ECO:0000313" key="8">
    <source>
        <dbReference type="EMBL" id="GAB0055997.1"/>
    </source>
</evidence>
<dbReference type="EC" id="3.6.1.-" evidence="8"/>
<evidence type="ECO:0000256" key="2">
    <source>
        <dbReference type="ARBA" id="ARBA00001946"/>
    </source>
</evidence>
<dbReference type="GO" id="GO:0016787">
    <property type="term" value="F:hydrolase activity"/>
    <property type="evidence" value="ECO:0007669"/>
    <property type="project" value="UniProtKB-KW"/>
</dbReference>
<proteinExistence type="predicted"/>
<evidence type="ECO:0000256" key="6">
    <source>
        <dbReference type="ARBA" id="ARBA00023211"/>
    </source>
</evidence>
<dbReference type="InterPro" id="IPR015797">
    <property type="entry name" value="NUDIX_hydrolase-like_dom_sf"/>
</dbReference>
<comment type="cofactor">
    <cofactor evidence="1">
        <name>Mn(2+)</name>
        <dbReference type="ChEBI" id="CHEBI:29035"/>
    </cofactor>
</comment>
<accession>A0ABQ0C554</accession>
<evidence type="ECO:0000256" key="5">
    <source>
        <dbReference type="ARBA" id="ARBA00022842"/>
    </source>
</evidence>
<dbReference type="PANTHER" id="PTHR12992:SF11">
    <property type="entry name" value="MITOCHONDRIAL COENZYME A DIPHOSPHATASE NUDT8"/>
    <property type="match status" value="1"/>
</dbReference>
<dbReference type="CDD" id="cd03426">
    <property type="entry name" value="NUDIX_CoAse_Nudt7"/>
    <property type="match status" value="1"/>
</dbReference>
<dbReference type="Pfam" id="PF00293">
    <property type="entry name" value="NUDIX"/>
    <property type="match status" value="1"/>
</dbReference>
<name>A0ABQ0C554_9PROT</name>
<comment type="caution">
    <text evidence="8">The sequence shown here is derived from an EMBL/GenBank/DDBJ whole genome shotgun (WGS) entry which is preliminary data.</text>
</comment>
<evidence type="ECO:0000256" key="4">
    <source>
        <dbReference type="ARBA" id="ARBA00022801"/>
    </source>
</evidence>
<keyword evidence="4 8" id="KW-0378">Hydrolase</keyword>
<sequence length="207" mass="22624">MANPSPCSVPPSERLPLVEPSLLNARCTEACIVSSLYEKSGPVHAARFFFPAAMVEAAVIIPLIPNGESWDLLFIRRTQSVAHHPGQIGFPGGRAEPEDRSPLHTALREMEEELGIRLDPSAILGFLPPTPTQITGFLIHPFAARLDPPFVLTPDPAEVAETLLIPLQFFLEAINLSPQADHFDHQGNRVWGATARIMTQLSITLLT</sequence>
<keyword evidence="9" id="KW-1185">Reference proteome</keyword>
<gene>
    <name evidence="8" type="primary">nudL</name>
    <name evidence="8" type="ORF">SIID45300_00296</name>
</gene>
<dbReference type="RefSeq" id="WP_420903708.1">
    <property type="nucleotide sequence ID" value="NZ_BAAFGK010000001.1"/>
</dbReference>
<reference evidence="8 9" key="1">
    <citation type="submission" date="2024-05" db="EMBL/GenBank/DDBJ databases">
        <authorList>
            <consortium name="Candidatus Magnetaquicoccaceae bacterium FCR-1 genome sequencing consortium"/>
            <person name="Shimoshige H."/>
            <person name="Shimamura S."/>
            <person name="Taoka A."/>
            <person name="Kobayashi H."/>
            <person name="Maekawa T."/>
        </authorList>
    </citation>
    <scope>NUCLEOTIDE SEQUENCE [LARGE SCALE GENOMIC DNA]</scope>
    <source>
        <strain evidence="8 9">FCR-1</strain>
    </source>
</reference>
<keyword evidence="5" id="KW-0460">Magnesium</keyword>
<evidence type="ECO:0000259" key="7">
    <source>
        <dbReference type="PROSITE" id="PS51462"/>
    </source>
</evidence>
<dbReference type="PANTHER" id="PTHR12992">
    <property type="entry name" value="NUDIX HYDROLASE"/>
    <property type="match status" value="1"/>
</dbReference>
<dbReference type="EMBL" id="BAAFGK010000001">
    <property type="protein sequence ID" value="GAB0055997.1"/>
    <property type="molecule type" value="Genomic_DNA"/>
</dbReference>
<protein>
    <submittedName>
        <fullName evidence="8">Nudix hydrolase NudL</fullName>
        <ecNumber evidence="8">3.6.1.-</ecNumber>
    </submittedName>
</protein>
<dbReference type="InterPro" id="IPR045121">
    <property type="entry name" value="CoAse"/>
</dbReference>
<evidence type="ECO:0000256" key="3">
    <source>
        <dbReference type="ARBA" id="ARBA00022723"/>
    </source>
</evidence>